<proteinExistence type="predicted"/>
<organism evidence="4 5">
    <name type="scientific">Eucalyptus globulus</name>
    <name type="common">Tasmanian blue gum</name>
    <dbReference type="NCBI Taxonomy" id="34317"/>
    <lineage>
        <taxon>Eukaryota</taxon>
        <taxon>Viridiplantae</taxon>
        <taxon>Streptophyta</taxon>
        <taxon>Embryophyta</taxon>
        <taxon>Tracheophyta</taxon>
        <taxon>Spermatophyta</taxon>
        <taxon>Magnoliopsida</taxon>
        <taxon>eudicotyledons</taxon>
        <taxon>Gunneridae</taxon>
        <taxon>Pentapetalae</taxon>
        <taxon>rosids</taxon>
        <taxon>malvids</taxon>
        <taxon>Myrtales</taxon>
        <taxon>Myrtaceae</taxon>
        <taxon>Myrtoideae</taxon>
        <taxon>Eucalypteae</taxon>
        <taxon>Eucalyptus</taxon>
    </lineage>
</organism>
<comment type="caution">
    <text evidence="4">The sequence shown here is derived from an EMBL/GenBank/DDBJ whole genome shotgun (WGS) entry which is preliminary data.</text>
</comment>
<evidence type="ECO:0000256" key="2">
    <source>
        <dbReference type="ARBA" id="ARBA00023157"/>
    </source>
</evidence>
<dbReference type="PANTHER" id="PTHR32444">
    <property type="entry name" value="BULB-TYPE LECTIN DOMAIN-CONTAINING PROTEIN"/>
    <property type="match status" value="1"/>
</dbReference>
<evidence type="ECO:0000313" key="5">
    <source>
        <dbReference type="Proteomes" id="UP001634007"/>
    </source>
</evidence>
<keyword evidence="2" id="KW-1015">Disulfide bond</keyword>
<keyword evidence="5" id="KW-1185">Reference proteome</keyword>
<dbReference type="EMBL" id="JBJKBG010000004">
    <property type="protein sequence ID" value="KAL3742000.1"/>
    <property type="molecule type" value="Genomic_DNA"/>
</dbReference>
<dbReference type="PANTHER" id="PTHR32444:SF63">
    <property type="entry name" value="G-TYPE LECTIN S-RECEPTOR-LIKE SERINE_THREONINE-PROTEIN KINASE RKS1"/>
    <property type="match status" value="1"/>
</dbReference>
<reference evidence="4 5" key="1">
    <citation type="submission" date="2024-11" db="EMBL/GenBank/DDBJ databases">
        <title>Chromosome-level genome assembly of Eucalyptus globulus Labill. provides insights into its genome evolution.</title>
        <authorList>
            <person name="Li X."/>
        </authorList>
    </citation>
    <scope>NUCLEOTIDE SEQUENCE [LARGE SCALE GENOMIC DNA]</scope>
    <source>
        <strain evidence="4">CL2024</strain>
        <tissue evidence="4">Fresh tender leaves</tissue>
    </source>
</reference>
<feature type="domain" description="S-locus glycoprotein" evidence="3">
    <location>
        <begin position="9"/>
        <end position="74"/>
    </location>
</feature>
<accession>A0ABD3KQG6</accession>
<dbReference type="InterPro" id="IPR000858">
    <property type="entry name" value="S_locus_glycoprot_dom"/>
</dbReference>
<evidence type="ECO:0000313" key="4">
    <source>
        <dbReference type="EMBL" id="KAL3742000.1"/>
    </source>
</evidence>
<evidence type="ECO:0000256" key="1">
    <source>
        <dbReference type="ARBA" id="ARBA00022729"/>
    </source>
</evidence>
<dbReference type="Pfam" id="PF00954">
    <property type="entry name" value="S_locus_glycop"/>
    <property type="match status" value="1"/>
</dbReference>
<evidence type="ECO:0000259" key="3">
    <source>
        <dbReference type="Pfam" id="PF00954"/>
    </source>
</evidence>
<sequence>MYATVNETVNVRIVVHESVKQFIWDDEEQQWSEFPYFLKEQCDYYSKCGPSSYCGANNADQLDCTCLPSFEPKSPRDCYLRDKSGGCKRRQGASLCRSWEGFVKVKRLKLPDTSTAHVNLSLSLKQ</sequence>
<keyword evidence="1" id="KW-0732">Signal</keyword>
<name>A0ABD3KQG6_EUCGL</name>
<protein>
    <recommendedName>
        <fullName evidence="3">S-locus glycoprotein domain-containing protein</fullName>
    </recommendedName>
</protein>
<dbReference type="AlphaFoldDB" id="A0ABD3KQG6"/>
<gene>
    <name evidence="4" type="ORF">ACJRO7_017481</name>
</gene>
<dbReference type="Proteomes" id="UP001634007">
    <property type="component" value="Unassembled WGS sequence"/>
</dbReference>